<protein>
    <submittedName>
        <fullName evidence="2">Uncharacterized protein</fullName>
    </submittedName>
</protein>
<dbReference type="EMBL" id="LR721774">
    <property type="protein sequence ID" value="VVV37271.1"/>
    <property type="molecule type" value="Genomic_DNA"/>
</dbReference>
<keyword evidence="1" id="KW-0732">Signal</keyword>
<evidence type="ECO:0000313" key="2">
    <source>
        <dbReference type="EMBL" id="VVV37271.1"/>
    </source>
</evidence>
<evidence type="ECO:0000256" key="1">
    <source>
        <dbReference type="SAM" id="SignalP"/>
    </source>
</evidence>
<feature type="chain" id="PRO_5023921629" evidence="1">
    <location>
        <begin position="27"/>
        <end position="52"/>
    </location>
</feature>
<dbReference type="InterPro" id="IPR055326">
    <property type="entry name" value="MINIYO"/>
</dbReference>
<accession>A0A5K0V8J9</accession>
<reference evidence="2" key="1">
    <citation type="submission" date="2019-09" db="EMBL/GenBank/DDBJ databases">
        <authorList>
            <person name="Zhang L."/>
        </authorList>
    </citation>
    <scope>NUCLEOTIDE SEQUENCE</scope>
</reference>
<gene>
    <name evidence="2" type="ORF">NYM_LOCUS1576</name>
</gene>
<proteinExistence type="predicted"/>
<organism evidence="2">
    <name type="scientific">Nymphaea colorata</name>
    <name type="common">pocket water lily</name>
    <dbReference type="NCBI Taxonomy" id="210225"/>
    <lineage>
        <taxon>Eukaryota</taxon>
        <taxon>Viridiplantae</taxon>
        <taxon>Streptophyta</taxon>
        <taxon>Embryophyta</taxon>
        <taxon>Tracheophyta</taxon>
        <taxon>Spermatophyta</taxon>
        <taxon>Magnoliopsida</taxon>
        <taxon>Nymphaeales</taxon>
        <taxon>Nymphaeaceae</taxon>
        <taxon>Nymphaea</taxon>
    </lineage>
</organism>
<dbReference type="PANTHER" id="PTHR47605">
    <property type="entry name" value="TRANSCRIPTIONAL ELONGATION REGULATOR MINIYO"/>
    <property type="match status" value="1"/>
</dbReference>
<dbReference type="AlphaFoldDB" id="A0A5K0V8J9"/>
<feature type="signal peptide" evidence="1">
    <location>
        <begin position="1"/>
        <end position="26"/>
    </location>
</feature>
<dbReference type="PANTHER" id="PTHR47605:SF2">
    <property type="entry name" value="TRANSCRIPTIONAL ELONGATION REGULATOR MINIYO"/>
    <property type="match status" value="1"/>
</dbReference>
<sequence>MDHNVAAEECLLLVLIAFARHSPACARAIMECPRLVDTVINRFVKKKQEPYH</sequence>
<name>A0A5K0V8J9_9MAGN</name>